<comment type="similarity">
    <text evidence="1 4">Belongs to the glutathione peroxidase family.</text>
</comment>
<dbReference type="CDD" id="cd00340">
    <property type="entry name" value="GSH_Peroxidase"/>
    <property type="match status" value="1"/>
</dbReference>
<dbReference type="PANTHER" id="PTHR11592:SF78">
    <property type="entry name" value="GLUTATHIONE PEROXIDASE"/>
    <property type="match status" value="1"/>
</dbReference>
<feature type="domain" description="Thioredoxin" evidence="5">
    <location>
        <begin position="1"/>
        <end position="182"/>
    </location>
</feature>
<dbReference type="PROSITE" id="PS51355">
    <property type="entry name" value="GLUTATHIONE_PEROXID_3"/>
    <property type="match status" value="1"/>
</dbReference>
<name>A0ABS7D5J9_9BACL</name>
<dbReference type="PROSITE" id="PS51352">
    <property type="entry name" value="THIOREDOXIN_2"/>
    <property type="match status" value="1"/>
</dbReference>
<keyword evidence="2 4" id="KW-0575">Peroxidase</keyword>
<dbReference type="PROSITE" id="PS00763">
    <property type="entry name" value="GLUTATHIONE_PEROXID_2"/>
    <property type="match status" value="1"/>
</dbReference>
<evidence type="ECO:0000313" key="6">
    <source>
        <dbReference type="EMBL" id="MBW7475141.1"/>
    </source>
</evidence>
<dbReference type="InterPro" id="IPR036249">
    <property type="entry name" value="Thioredoxin-like_sf"/>
</dbReference>
<dbReference type="InterPro" id="IPR000889">
    <property type="entry name" value="Glutathione_peroxidase"/>
</dbReference>
<dbReference type="PRINTS" id="PR01011">
    <property type="entry name" value="GLUTPROXDASE"/>
</dbReference>
<dbReference type="RefSeq" id="WP_219872373.1">
    <property type="nucleotide sequence ID" value="NZ_JAHZIJ010000005.1"/>
</dbReference>
<dbReference type="InterPro" id="IPR029759">
    <property type="entry name" value="GPX_AS"/>
</dbReference>
<evidence type="ECO:0000256" key="1">
    <source>
        <dbReference type="ARBA" id="ARBA00006926"/>
    </source>
</evidence>
<comment type="caution">
    <text evidence="6">The sequence shown here is derived from an EMBL/GenBank/DDBJ whole genome shotgun (WGS) entry which is preliminary data.</text>
</comment>
<dbReference type="Gene3D" id="3.40.30.10">
    <property type="entry name" value="Glutaredoxin"/>
    <property type="match status" value="1"/>
</dbReference>
<organism evidence="6 7">
    <name type="scientific">Paenibacillus oenotherae</name>
    <dbReference type="NCBI Taxonomy" id="1435645"/>
    <lineage>
        <taxon>Bacteria</taxon>
        <taxon>Bacillati</taxon>
        <taxon>Bacillota</taxon>
        <taxon>Bacilli</taxon>
        <taxon>Bacillales</taxon>
        <taxon>Paenibacillaceae</taxon>
        <taxon>Paenibacillus</taxon>
    </lineage>
</organism>
<keyword evidence="3 4" id="KW-0560">Oxidoreductase</keyword>
<reference evidence="6 7" key="1">
    <citation type="submission" date="2021-07" db="EMBL/GenBank/DDBJ databases">
        <title>Paenibacillus radiodurans sp. nov., isolated from the southeastern edge of Tengger Desert.</title>
        <authorList>
            <person name="Zhang G."/>
        </authorList>
    </citation>
    <scope>NUCLEOTIDE SEQUENCE [LARGE SCALE GENOMIC DNA]</scope>
    <source>
        <strain evidence="6 7">DT7-4</strain>
    </source>
</reference>
<accession>A0ABS7D5J9</accession>
<dbReference type="SUPFAM" id="SSF52833">
    <property type="entry name" value="Thioredoxin-like"/>
    <property type="match status" value="1"/>
</dbReference>
<dbReference type="EMBL" id="JAHZIJ010000005">
    <property type="protein sequence ID" value="MBW7475141.1"/>
    <property type="molecule type" value="Genomic_DNA"/>
</dbReference>
<dbReference type="GO" id="GO:0004601">
    <property type="term" value="F:peroxidase activity"/>
    <property type="evidence" value="ECO:0007669"/>
    <property type="project" value="UniProtKB-KW"/>
</dbReference>
<evidence type="ECO:0000256" key="3">
    <source>
        <dbReference type="ARBA" id="ARBA00023002"/>
    </source>
</evidence>
<dbReference type="PROSITE" id="PS00460">
    <property type="entry name" value="GLUTATHIONE_PEROXID_1"/>
    <property type="match status" value="1"/>
</dbReference>
<keyword evidence="7" id="KW-1185">Reference proteome</keyword>
<proteinExistence type="inferred from homology"/>
<dbReference type="Pfam" id="PF00255">
    <property type="entry name" value="GSHPx"/>
    <property type="match status" value="1"/>
</dbReference>
<evidence type="ECO:0000313" key="7">
    <source>
        <dbReference type="Proteomes" id="UP000812277"/>
    </source>
</evidence>
<protein>
    <recommendedName>
        <fullName evidence="4">Glutathione peroxidase</fullName>
    </recommendedName>
</protein>
<dbReference type="PIRSF" id="PIRSF000303">
    <property type="entry name" value="Glutathion_perox"/>
    <property type="match status" value="1"/>
</dbReference>
<gene>
    <name evidence="6" type="ORF">K0T92_10315</name>
</gene>
<dbReference type="PANTHER" id="PTHR11592">
    <property type="entry name" value="GLUTATHIONE PEROXIDASE"/>
    <property type="match status" value="1"/>
</dbReference>
<dbReference type="Proteomes" id="UP000812277">
    <property type="component" value="Unassembled WGS sequence"/>
</dbReference>
<dbReference type="InterPro" id="IPR013766">
    <property type="entry name" value="Thioredoxin_domain"/>
</dbReference>
<evidence type="ECO:0000256" key="2">
    <source>
        <dbReference type="ARBA" id="ARBA00022559"/>
    </source>
</evidence>
<evidence type="ECO:0000256" key="4">
    <source>
        <dbReference type="RuleBase" id="RU000499"/>
    </source>
</evidence>
<evidence type="ECO:0000259" key="5">
    <source>
        <dbReference type="PROSITE" id="PS51352"/>
    </source>
</evidence>
<dbReference type="InterPro" id="IPR029760">
    <property type="entry name" value="GPX_CS"/>
</dbReference>
<sequence>MTTLYDFQAETINGQTKSLSEYKGKVLIVVNTASKCGFTPQYTDLQKLYEQYQSEGLEIVGFPSNQFGEQEPGSNSDVQSFCQINYGVTFPLFAKTDVRDENAHPVFQYLTESAPFEGFDTTQPSGKMLNAFLSEKLPHWMTDNSIKWNFTKFLVNREGQVVKRYESTVEPLDMKADIEALL</sequence>